<dbReference type="Proteomes" id="UP000887578">
    <property type="component" value="Unplaced"/>
</dbReference>
<keyword evidence="1" id="KW-0812">Transmembrane</keyword>
<accession>A0A914Q9K3</accession>
<proteinExistence type="predicted"/>
<feature type="transmembrane region" description="Helical" evidence="1">
    <location>
        <begin position="48"/>
        <end position="72"/>
    </location>
</feature>
<sequence length="106" mass="11738">MLEAFFAFSPEDTRFVGDSAIFWLLFIAGIIYAINFNALAFSFPCIAYILPITCFIPTVLIASAVIIFGFSYNDIEVTVNDNYTNVTLQAIKTIPAIQSPTVRSLI</sequence>
<name>A0A914Q9K3_9BILA</name>
<dbReference type="WBParaSite" id="PDA_v2.g23844.t1">
    <property type="protein sequence ID" value="PDA_v2.g23844.t1"/>
    <property type="gene ID" value="PDA_v2.g23844"/>
</dbReference>
<feature type="transmembrane region" description="Helical" evidence="1">
    <location>
        <begin position="20"/>
        <end position="41"/>
    </location>
</feature>
<protein>
    <submittedName>
        <fullName evidence="3">Uncharacterized protein</fullName>
    </submittedName>
</protein>
<keyword evidence="1" id="KW-1133">Transmembrane helix</keyword>
<evidence type="ECO:0000313" key="2">
    <source>
        <dbReference type="Proteomes" id="UP000887578"/>
    </source>
</evidence>
<evidence type="ECO:0000256" key="1">
    <source>
        <dbReference type="SAM" id="Phobius"/>
    </source>
</evidence>
<keyword evidence="2" id="KW-1185">Reference proteome</keyword>
<reference evidence="3" key="1">
    <citation type="submission" date="2022-11" db="UniProtKB">
        <authorList>
            <consortium name="WormBaseParasite"/>
        </authorList>
    </citation>
    <scope>IDENTIFICATION</scope>
</reference>
<evidence type="ECO:0000313" key="3">
    <source>
        <dbReference type="WBParaSite" id="PDA_v2.g23844.t1"/>
    </source>
</evidence>
<keyword evidence="1" id="KW-0472">Membrane</keyword>
<dbReference type="AlphaFoldDB" id="A0A914Q9K3"/>
<organism evidence="2 3">
    <name type="scientific">Panagrolaimus davidi</name>
    <dbReference type="NCBI Taxonomy" id="227884"/>
    <lineage>
        <taxon>Eukaryota</taxon>
        <taxon>Metazoa</taxon>
        <taxon>Ecdysozoa</taxon>
        <taxon>Nematoda</taxon>
        <taxon>Chromadorea</taxon>
        <taxon>Rhabditida</taxon>
        <taxon>Tylenchina</taxon>
        <taxon>Panagrolaimomorpha</taxon>
        <taxon>Panagrolaimoidea</taxon>
        <taxon>Panagrolaimidae</taxon>
        <taxon>Panagrolaimus</taxon>
    </lineage>
</organism>